<accession>A0A0U1QSE7</accession>
<dbReference type="Gene3D" id="3.40.50.1000">
    <property type="entry name" value="HAD superfamily/HAD-like"/>
    <property type="match status" value="1"/>
</dbReference>
<dbReference type="NCBIfam" id="TIGR00099">
    <property type="entry name" value="Cof-subfamily"/>
    <property type="match status" value="1"/>
</dbReference>
<dbReference type="NCBIfam" id="NF007806">
    <property type="entry name" value="PRK10513.1"/>
    <property type="match status" value="1"/>
</dbReference>
<gene>
    <name evidence="1" type="ORF">SINU_01580</name>
</gene>
<dbReference type="SFLD" id="SFLDG01144">
    <property type="entry name" value="C2.B.4:_PGP_Like"/>
    <property type="match status" value="1"/>
</dbReference>
<dbReference type="SUPFAM" id="SSF56784">
    <property type="entry name" value="HAD-like"/>
    <property type="match status" value="1"/>
</dbReference>
<comment type="caution">
    <text evidence="1">The sequence shown here is derived from an EMBL/GenBank/DDBJ whole genome shotgun (WGS) entry which is preliminary data.</text>
</comment>
<dbReference type="RefSeq" id="WP_010027325.1">
    <property type="nucleotide sequence ID" value="NZ_AFVQ02000019.1"/>
</dbReference>
<name>A0A0U1QSE7_9BACL</name>
<dbReference type="InterPro" id="IPR006379">
    <property type="entry name" value="HAD-SF_hydro_IIB"/>
</dbReference>
<dbReference type="AlphaFoldDB" id="A0A0U1QSE7"/>
<organism evidence="1 2">
    <name type="scientific">Sporolactobacillus inulinus CASD</name>
    <dbReference type="NCBI Taxonomy" id="1069536"/>
    <lineage>
        <taxon>Bacteria</taxon>
        <taxon>Bacillati</taxon>
        <taxon>Bacillota</taxon>
        <taxon>Bacilli</taxon>
        <taxon>Bacillales</taxon>
        <taxon>Sporolactobacillaceae</taxon>
        <taxon>Sporolactobacillus</taxon>
    </lineage>
</organism>
<dbReference type="PANTHER" id="PTHR10000">
    <property type="entry name" value="PHOSPHOSERINE PHOSPHATASE"/>
    <property type="match status" value="1"/>
</dbReference>
<dbReference type="PANTHER" id="PTHR10000:SF8">
    <property type="entry name" value="HAD SUPERFAMILY HYDROLASE-LIKE, TYPE 3"/>
    <property type="match status" value="1"/>
</dbReference>
<dbReference type="EMBL" id="AFVQ02000019">
    <property type="protein sequence ID" value="KLI03616.1"/>
    <property type="molecule type" value="Genomic_DNA"/>
</dbReference>
<dbReference type="CDD" id="cd07516">
    <property type="entry name" value="HAD_Pase"/>
    <property type="match status" value="1"/>
</dbReference>
<dbReference type="InterPro" id="IPR000150">
    <property type="entry name" value="Cof"/>
</dbReference>
<keyword evidence="2" id="KW-1185">Reference proteome</keyword>
<dbReference type="SFLD" id="SFLDG01140">
    <property type="entry name" value="C2.B:_Phosphomannomutase_and_P"/>
    <property type="match status" value="1"/>
</dbReference>
<dbReference type="GO" id="GO:0016791">
    <property type="term" value="F:phosphatase activity"/>
    <property type="evidence" value="ECO:0007669"/>
    <property type="project" value="TreeGrafter"/>
</dbReference>
<protein>
    <submittedName>
        <fullName evidence="1">Haloacid dehalogenase</fullName>
    </submittedName>
</protein>
<dbReference type="Proteomes" id="UP000035553">
    <property type="component" value="Unassembled WGS sequence"/>
</dbReference>
<dbReference type="GO" id="GO:0005829">
    <property type="term" value="C:cytosol"/>
    <property type="evidence" value="ECO:0007669"/>
    <property type="project" value="TreeGrafter"/>
</dbReference>
<dbReference type="InterPro" id="IPR023214">
    <property type="entry name" value="HAD_sf"/>
</dbReference>
<reference evidence="1 2" key="1">
    <citation type="journal article" date="2011" name="J. Bacteriol.">
        <title>Draft genome sequence of Sporolactobacillus inulinus strain CASD, an efficient D-lactic acid-producing bacterium with high-concentration lactate tolerance capability.</title>
        <authorList>
            <person name="Yu B."/>
            <person name="Su F."/>
            <person name="Wang L."/>
            <person name="Xu K."/>
            <person name="Zhao B."/>
            <person name="Xu P."/>
        </authorList>
    </citation>
    <scope>NUCLEOTIDE SEQUENCE [LARGE SCALE GENOMIC DNA]</scope>
    <source>
        <strain evidence="1 2">CASD</strain>
    </source>
</reference>
<dbReference type="PROSITE" id="PS01228">
    <property type="entry name" value="COF_1"/>
    <property type="match status" value="1"/>
</dbReference>
<dbReference type="NCBIfam" id="TIGR01484">
    <property type="entry name" value="HAD-SF-IIB"/>
    <property type="match status" value="1"/>
</dbReference>
<dbReference type="GO" id="GO:0000287">
    <property type="term" value="F:magnesium ion binding"/>
    <property type="evidence" value="ECO:0007669"/>
    <property type="project" value="TreeGrafter"/>
</dbReference>
<sequence length="270" mass="29950">MIQLIAIDLDGTLLNDRKQITKQTQAVLKAARASGVRIVLCSGRPLRGIDRYLRVLGLTNPGDFAVTYNGGLVQKSDSGEVISEKILTRDQLLSLYALSQERDLPMNFIDREKVYCPPYPKQKPSLYGTVMKTMPFVKADMEHLPADIRINKAVFCISEKILTPAIAEIPQSYRKNYTMVKSHPYLLEILNKDADKGKALQTLTHFLGLASSEVMAIGDEENDLAMIRFAGLGIAMGNAIDALKAEAQFVTKTNEQEGVAYAIEKCVLKR</sequence>
<evidence type="ECO:0000313" key="1">
    <source>
        <dbReference type="EMBL" id="KLI03616.1"/>
    </source>
</evidence>
<proteinExistence type="predicted"/>
<dbReference type="OrthoDB" id="9790031at2"/>
<dbReference type="Pfam" id="PF08282">
    <property type="entry name" value="Hydrolase_3"/>
    <property type="match status" value="1"/>
</dbReference>
<dbReference type="SFLD" id="SFLDS00003">
    <property type="entry name" value="Haloacid_Dehalogenase"/>
    <property type="match status" value="1"/>
</dbReference>
<dbReference type="InterPro" id="IPR036412">
    <property type="entry name" value="HAD-like_sf"/>
</dbReference>
<dbReference type="Gene3D" id="3.30.1240.10">
    <property type="match status" value="1"/>
</dbReference>
<dbReference type="STRING" id="1069536.SINU_01580"/>
<evidence type="ECO:0000313" key="2">
    <source>
        <dbReference type="Proteomes" id="UP000035553"/>
    </source>
</evidence>